<keyword evidence="7" id="KW-1003">Cell membrane</keyword>
<keyword evidence="3 7" id="KW-0375">Hydrogen ion transport</keyword>
<keyword evidence="5 7" id="KW-0472">Membrane</keyword>
<organism evidence="8 9">
    <name type="scientific">Patiriisocius hiemis</name>
    <dbReference type="NCBI Taxonomy" id="3075604"/>
    <lineage>
        <taxon>Bacteria</taxon>
        <taxon>Pseudomonadati</taxon>
        <taxon>Bacteroidota</taxon>
        <taxon>Flavobacteriia</taxon>
        <taxon>Flavobacteriales</taxon>
        <taxon>Flavobacteriaceae</taxon>
        <taxon>Patiriisocius</taxon>
    </lineage>
</organism>
<dbReference type="InterPro" id="IPR026015">
    <property type="entry name" value="ATP_synth_OSCP/delta_N_sf"/>
</dbReference>
<comment type="subcellular location">
    <subcellularLocation>
        <location evidence="7">Cell membrane</location>
        <topology evidence="7">Peripheral membrane protein</topology>
    </subcellularLocation>
    <subcellularLocation>
        <location evidence="1">Membrane</location>
    </subcellularLocation>
</comment>
<gene>
    <name evidence="7 8" type="primary">atpH</name>
    <name evidence="8" type="ORF">RM538_05970</name>
</gene>
<evidence type="ECO:0000256" key="2">
    <source>
        <dbReference type="ARBA" id="ARBA00022448"/>
    </source>
</evidence>
<keyword evidence="2 7" id="KW-0813">Transport</keyword>
<comment type="function">
    <text evidence="7">F(1)F(0) ATP synthase produces ATP from ADP in the presence of a proton or sodium gradient. F-type ATPases consist of two structural domains, F(1) containing the extramembraneous catalytic core and F(0) containing the membrane proton channel, linked together by a central stalk and a peripheral stalk. During catalysis, ATP synthesis in the catalytic domain of F(1) is coupled via a rotary mechanism of the central stalk subunits to proton translocation.</text>
</comment>
<comment type="function">
    <text evidence="7">This protein is part of the stalk that links CF(0) to CF(1). It either transmits conformational changes from CF(0) to CF(1) or is implicated in proton conduction.</text>
</comment>
<evidence type="ECO:0000256" key="5">
    <source>
        <dbReference type="ARBA" id="ARBA00023136"/>
    </source>
</evidence>
<dbReference type="Pfam" id="PF00213">
    <property type="entry name" value="OSCP"/>
    <property type="match status" value="1"/>
</dbReference>
<keyword evidence="7" id="KW-0139">CF(1)</keyword>
<dbReference type="PANTHER" id="PTHR11910">
    <property type="entry name" value="ATP SYNTHASE DELTA CHAIN"/>
    <property type="match status" value="1"/>
</dbReference>
<protein>
    <recommendedName>
        <fullName evidence="7">ATP synthase subunit delta</fullName>
    </recommendedName>
    <alternativeName>
        <fullName evidence="7">ATP synthase F(1) sector subunit delta</fullName>
    </alternativeName>
    <alternativeName>
        <fullName evidence="7">F-type ATPase subunit delta</fullName>
        <shortName evidence="7">F-ATPase subunit delta</shortName>
    </alternativeName>
</protein>
<dbReference type="Gene3D" id="1.10.520.20">
    <property type="entry name" value="N-terminal domain of the delta subunit of the F1F0-ATP synthase"/>
    <property type="match status" value="1"/>
</dbReference>
<dbReference type="EMBL" id="JAVRHZ010000002">
    <property type="protein sequence ID" value="MDT0555542.1"/>
    <property type="molecule type" value="Genomic_DNA"/>
</dbReference>
<evidence type="ECO:0000256" key="6">
    <source>
        <dbReference type="ARBA" id="ARBA00023310"/>
    </source>
</evidence>
<dbReference type="PROSITE" id="PS00389">
    <property type="entry name" value="ATPASE_DELTA"/>
    <property type="match status" value="1"/>
</dbReference>
<evidence type="ECO:0000313" key="8">
    <source>
        <dbReference type="EMBL" id="MDT0555542.1"/>
    </source>
</evidence>
<comment type="similarity">
    <text evidence="7">Belongs to the ATPase delta chain family.</text>
</comment>
<dbReference type="RefSeq" id="WP_311332492.1">
    <property type="nucleotide sequence ID" value="NZ_JAVRHZ010000002.1"/>
</dbReference>
<dbReference type="InterPro" id="IPR000711">
    <property type="entry name" value="ATPase_OSCP/dsu"/>
</dbReference>
<accession>A0ABU2YCQ4</accession>
<evidence type="ECO:0000256" key="3">
    <source>
        <dbReference type="ARBA" id="ARBA00022781"/>
    </source>
</evidence>
<evidence type="ECO:0000313" key="9">
    <source>
        <dbReference type="Proteomes" id="UP001254488"/>
    </source>
</evidence>
<evidence type="ECO:0000256" key="4">
    <source>
        <dbReference type="ARBA" id="ARBA00023065"/>
    </source>
</evidence>
<keyword evidence="4 7" id="KW-0406">Ion transport</keyword>
<dbReference type="NCBIfam" id="TIGR01145">
    <property type="entry name" value="ATP_synt_delta"/>
    <property type="match status" value="1"/>
</dbReference>
<keyword evidence="9" id="KW-1185">Reference proteome</keyword>
<dbReference type="SUPFAM" id="SSF47928">
    <property type="entry name" value="N-terminal domain of the delta subunit of the F1F0-ATP synthase"/>
    <property type="match status" value="1"/>
</dbReference>
<dbReference type="Proteomes" id="UP001254488">
    <property type="component" value="Unassembled WGS sequence"/>
</dbReference>
<comment type="caution">
    <text evidence="8">The sequence shown here is derived from an EMBL/GenBank/DDBJ whole genome shotgun (WGS) entry which is preliminary data.</text>
</comment>
<dbReference type="InterPro" id="IPR020781">
    <property type="entry name" value="ATPase_OSCP/d_CS"/>
</dbReference>
<sequence>MSTRAAIRYAKAVLNQANEANTGEVVFGDMKSVEATIKNNKELKVVLQSPVVKPEDKKEALLQIFSKTSNITKGLIEVLSSNKRVDLLGGVATSFQALYNDAKGVKVAQVTTAIPLSGDLENKVLAKVKELTGSDHVTVQNIVDETILGGFILRVGDLQYNASIANKLGNLKREFSKSL</sequence>
<keyword evidence="6 7" id="KW-0066">ATP synthesis</keyword>
<dbReference type="HAMAP" id="MF_01416">
    <property type="entry name" value="ATP_synth_delta_bact"/>
    <property type="match status" value="1"/>
</dbReference>
<name>A0ABU2YCQ4_9FLAO</name>
<reference evidence="8 9" key="1">
    <citation type="submission" date="2023-09" db="EMBL/GenBank/DDBJ databases">
        <authorList>
            <person name="Rey-Velasco X."/>
        </authorList>
    </citation>
    <scope>NUCLEOTIDE SEQUENCE [LARGE SCALE GENOMIC DNA]</scope>
    <source>
        <strain evidence="8 9">W242</strain>
    </source>
</reference>
<proteinExistence type="inferred from homology"/>
<evidence type="ECO:0000256" key="7">
    <source>
        <dbReference type="HAMAP-Rule" id="MF_01416"/>
    </source>
</evidence>
<evidence type="ECO:0000256" key="1">
    <source>
        <dbReference type="ARBA" id="ARBA00004370"/>
    </source>
</evidence>
<dbReference type="PRINTS" id="PR00125">
    <property type="entry name" value="ATPASEDELTA"/>
</dbReference>